<feature type="non-terminal residue" evidence="2">
    <location>
        <position position="50"/>
    </location>
</feature>
<keyword evidence="1" id="KW-0812">Transmembrane</keyword>
<organism evidence="2">
    <name type="scientific">marine metagenome</name>
    <dbReference type="NCBI Taxonomy" id="408172"/>
    <lineage>
        <taxon>unclassified sequences</taxon>
        <taxon>metagenomes</taxon>
        <taxon>ecological metagenomes</taxon>
    </lineage>
</organism>
<protein>
    <submittedName>
        <fullName evidence="2">Uncharacterized protein</fullName>
    </submittedName>
</protein>
<accession>A0A382JAP1</accession>
<dbReference type="EMBL" id="UINC01072594">
    <property type="protein sequence ID" value="SVC08347.1"/>
    <property type="molecule type" value="Genomic_DNA"/>
</dbReference>
<reference evidence="2" key="1">
    <citation type="submission" date="2018-05" db="EMBL/GenBank/DDBJ databases">
        <authorList>
            <person name="Lanie J.A."/>
            <person name="Ng W.-L."/>
            <person name="Kazmierczak K.M."/>
            <person name="Andrzejewski T.M."/>
            <person name="Davidsen T.M."/>
            <person name="Wayne K.J."/>
            <person name="Tettelin H."/>
            <person name="Glass J.I."/>
            <person name="Rusch D."/>
            <person name="Podicherti R."/>
            <person name="Tsui H.-C.T."/>
            <person name="Winkler M.E."/>
        </authorList>
    </citation>
    <scope>NUCLEOTIDE SEQUENCE</scope>
</reference>
<sequence>MVQKKLFFYPWLVGQSQFFTLVKIDFLAYLVNILITSPWASLLYYDSFIN</sequence>
<feature type="transmembrane region" description="Helical" evidence="1">
    <location>
        <begin position="26"/>
        <end position="45"/>
    </location>
</feature>
<evidence type="ECO:0000313" key="2">
    <source>
        <dbReference type="EMBL" id="SVC08347.1"/>
    </source>
</evidence>
<evidence type="ECO:0000256" key="1">
    <source>
        <dbReference type="SAM" id="Phobius"/>
    </source>
</evidence>
<keyword evidence="1" id="KW-0472">Membrane</keyword>
<feature type="non-terminal residue" evidence="2">
    <location>
        <position position="1"/>
    </location>
</feature>
<keyword evidence="1" id="KW-1133">Transmembrane helix</keyword>
<dbReference type="AlphaFoldDB" id="A0A382JAP1"/>
<name>A0A382JAP1_9ZZZZ</name>
<gene>
    <name evidence="2" type="ORF">METZ01_LOCUS261201</name>
</gene>
<proteinExistence type="predicted"/>